<keyword evidence="1" id="KW-1133">Transmembrane helix</keyword>
<name>A0A6A4ZHR7_APHAT</name>
<feature type="transmembrane region" description="Helical" evidence="1">
    <location>
        <begin position="560"/>
        <end position="582"/>
    </location>
</feature>
<evidence type="ECO:0000313" key="3">
    <source>
        <dbReference type="EMBL" id="KAF0710434.1"/>
    </source>
</evidence>
<reference evidence="3 4" key="1">
    <citation type="submission" date="2019-06" db="EMBL/GenBank/DDBJ databases">
        <title>Genomics analysis of Aphanomyces spp. identifies a new class of oomycete effector associated with host adaptation.</title>
        <authorList>
            <person name="Gaulin E."/>
        </authorList>
    </citation>
    <scope>NUCLEOTIDE SEQUENCE [LARGE SCALE GENOMIC DNA]</scope>
    <source>
        <strain evidence="3 4">E</strain>
    </source>
</reference>
<evidence type="ECO:0000259" key="2">
    <source>
        <dbReference type="PROSITE" id="PS51900"/>
    </source>
</evidence>
<dbReference type="Proteomes" id="UP000469452">
    <property type="component" value="Unassembled WGS sequence"/>
</dbReference>
<dbReference type="EMBL" id="VJMI01018527">
    <property type="protein sequence ID" value="KAF0710434.1"/>
    <property type="molecule type" value="Genomic_DNA"/>
</dbReference>
<dbReference type="PROSITE" id="PS51900">
    <property type="entry name" value="CB"/>
    <property type="match status" value="1"/>
</dbReference>
<feature type="domain" description="Core-binding (CB)" evidence="2">
    <location>
        <begin position="16"/>
        <end position="103"/>
    </location>
</feature>
<dbReference type="AlphaFoldDB" id="A0A6A4ZHR7"/>
<protein>
    <recommendedName>
        <fullName evidence="2">Core-binding (CB) domain-containing protein</fullName>
    </recommendedName>
</protein>
<organism evidence="3 4">
    <name type="scientific">Aphanomyces astaci</name>
    <name type="common">Crayfish plague agent</name>
    <dbReference type="NCBI Taxonomy" id="112090"/>
    <lineage>
        <taxon>Eukaryota</taxon>
        <taxon>Sar</taxon>
        <taxon>Stramenopiles</taxon>
        <taxon>Oomycota</taxon>
        <taxon>Saprolegniomycetes</taxon>
        <taxon>Saprolegniales</taxon>
        <taxon>Verrucalvaceae</taxon>
        <taxon>Aphanomyces</taxon>
    </lineage>
</organism>
<dbReference type="VEuPathDB" id="FungiDB:H257_12654"/>
<accession>A0A6A4ZHR7</accession>
<proteinExistence type="predicted"/>
<sequence>MEDEPRNDVSTRQQSITVQDLRDNRLAEGSKKGYVSGVRQVVAWLRESGRSGTINLDGSINLDVFSYEDFTEFVLYKYKSAGISLSTLSGYRSAIKEYYSRQNVALPAGFVTDATAIYQGIRRLCASETQTGAIKPGGKQPLRCHQYQELCRASLTKLVAGFTHLFLALSWNLMCRSRSTETVRVDHLSDEGDSIGVAFFKSKTDQAPRRAAFWPWEFTLRAIQLTTRATFFRAPRSVTDLAAASISLKGAATYAIGGSRSGSSIVNVCIRCGWSIGSVVERYVHYDGAGDQYVGRVVAGLPLDSGEFAALPPHFGPGSDEAVSTAGALVFPRLWLHQDLRGVLTKCLASQVHHKALHSTLPAKHPLLASVLFGNASMTTQLAARVTIASTLMQPTGIPPHVSIHTQLETNLAAVRELPGEIRNNIEALLDTKGITSGNITHALLEELLNNAVSRIASTNDRSESPPVVDDSAPLRPVHYWGGRWHMLPEDFELPSVDVATAWHYWWCGSSAREIPPLHKLSTRDMAKKQGKIYCEWNFAVNVLLEVYSSSTGATLSPPYTSASVIAAFTTITVSLSTSWGLTEKGRRRRLSQVKLVTFARLARKRSRRV</sequence>
<comment type="caution">
    <text evidence="3">The sequence shown here is derived from an EMBL/GenBank/DDBJ whole genome shotgun (WGS) entry which is preliminary data.</text>
</comment>
<evidence type="ECO:0000313" key="4">
    <source>
        <dbReference type="Proteomes" id="UP000469452"/>
    </source>
</evidence>
<evidence type="ECO:0000256" key="1">
    <source>
        <dbReference type="SAM" id="Phobius"/>
    </source>
</evidence>
<keyword evidence="1" id="KW-0472">Membrane</keyword>
<dbReference type="InterPro" id="IPR044068">
    <property type="entry name" value="CB"/>
</dbReference>
<keyword evidence="1" id="KW-0812">Transmembrane</keyword>
<gene>
    <name evidence="3" type="ORF">AaE_012524</name>
</gene>